<reference evidence="1" key="1">
    <citation type="submission" date="2021-03" db="EMBL/GenBank/DDBJ databases">
        <title>Evolutionary priming and transition to the ectomycorrhizal habit in an iconic lineage of mushroom-forming fungi: is preadaptation a requirement?</title>
        <authorList>
            <consortium name="DOE Joint Genome Institute"/>
            <person name="Looney B.P."/>
            <person name="Miyauchi S."/>
            <person name="Morin E."/>
            <person name="Drula E."/>
            <person name="Courty P.E."/>
            <person name="Chicoki N."/>
            <person name="Fauchery L."/>
            <person name="Kohler A."/>
            <person name="Kuo A."/>
            <person name="LaButti K."/>
            <person name="Pangilinan J."/>
            <person name="Lipzen A."/>
            <person name="Riley R."/>
            <person name="Andreopoulos W."/>
            <person name="He G."/>
            <person name="Johnson J."/>
            <person name="Barry K.W."/>
            <person name="Grigoriev I.V."/>
            <person name="Nagy L."/>
            <person name="Hibbett D."/>
            <person name="Henrissat B."/>
            <person name="Matheny P.B."/>
            <person name="Labbe J."/>
            <person name="Martin A.F."/>
        </authorList>
    </citation>
    <scope>NUCLEOTIDE SEQUENCE</scope>
    <source>
        <strain evidence="1">BPL698</strain>
    </source>
</reference>
<name>A0ACC0TTR1_9AGAM</name>
<gene>
    <name evidence="1" type="ORF">F5148DRAFT_1258759</name>
</gene>
<keyword evidence="2" id="KW-1185">Reference proteome</keyword>
<dbReference type="Proteomes" id="UP001207468">
    <property type="component" value="Unassembled WGS sequence"/>
</dbReference>
<organism evidence="1 2">
    <name type="scientific">Russula earlei</name>
    <dbReference type="NCBI Taxonomy" id="71964"/>
    <lineage>
        <taxon>Eukaryota</taxon>
        <taxon>Fungi</taxon>
        <taxon>Dikarya</taxon>
        <taxon>Basidiomycota</taxon>
        <taxon>Agaricomycotina</taxon>
        <taxon>Agaricomycetes</taxon>
        <taxon>Russulales</taxon>
        <taxon>Russulaceae</taxon>
        <taxon>Russula</taxon>
    </lineage>
</organism>
<proteinExistence type="predicted"/>
<comment type="caution">
    <text evidence="1">The sequence shown here is derived from an EMBL/GenBank/DDBJ whole genome shotgun (WGS) entry which is preliminary data.</text>
</comment>
<dbReference type="EMBL" id="JAGFNK010000767">
    <property type="protein sequence ID" value="KAI9440283.1"/>
    <property type="molecule type" value="Genomic_DNA"/>
</dbReference>
<accession>A0ACC0TTR1</accession>
<evidence type="ECO:0000313" key="1">
    <source>
        <dbReference type="EMBL" id="KAI9440283.1"/>
    </source>
</evidence>
<sequence length="982" mass="106298">MQPNATESSGSSRAIRPIDSQSVHRITTGQVIIDLQTAAKELVENALDAGATNIEVRFKDYGLKCIEVIDNGSGIPPEDYEHIALKHHTSKLACFSDLTSVLTFGFRGEALSSLCALSESVTVTTATATQSPMGTILVFDDVGRLTSSSGKVARQRGTTVTVTGLFDSLPVRRKELERHAKREFTKALNLLTAYALVPCTRENSGVVLTVSNTPDGGKKTTQLRTDGASSIRASVGALWGPKQLDNLVDLDLSFGVIPEKSVLRRREGGSDIGSHRIRVAGLISKFTPGAGRAGTDRQFFFINGRPCAPSKVQKGFNEIYRTFNANQSPFIVADFLLPTDSCDINVSPDKRTILLHSENNLIEALKVALTENFDSARSNFVLNATQVALAQKDIPTRERGTASNEKRPLFIPEDEGQVGDGLADRYRGVNTKPDSEPMSTGDSGMTLLSEEQPIITSSSHVEESLLSQKRARSVSPDSAVDEDANPPKKTRPSSPTPALAPSTPSQRLAGPGRTPVRVEQILSEDTSSIRRAVQMVLDTTGASWNLKPGQEGAPRKRPHTGDVSGSSTGKSAMANLRARLAGFARDGARIVQVRENEGNSDGLEQEEGVEIVVDEERRSSSKKMVSDPDIGDEGQSSADAETHNDISEVATAVTPTPKKLDDDVTSSEEPPLDSSSDGTLSRGVVAAAQPSPPEVSGVRTEVVRTIVGDAPPLAFDLERTTNAWSAYLERRRLSRPLQSAPRSSDLESADLGADDENATATLARVLSKADFGFMDVVGQFNKGFIVARLCKSGGEGTTDDLFVVDQHAADEKYNFEALQAKTRLESQRLFTPRVLELTAADELVAVENMSVLQQNGFEVAFGGDEPAGRRLKLLAQPVSKNTEFDIQDLEEILHLLRDRPSGTLVRSSKTRAMFAMRACRKSIMVGAPLNAKQMTTIIRHMGTMEQPWNCPHGRPTMRHLSDVGAMERRKETAVDWATFIAR</sequence>
<evidence type="ECO:0000313" key="2">
    <source>
        <dbReference type="Proteomes" id="UP001207468"/>
    </source>
</evidence>
<protein>
    <submittedName>
        <fullName evidence="1">Uncharacterized protein</fullName>
    </submittedName>
</protein>